<dbReference type="Proteomes" id="UP000698222">
    <property type="component" value="Unassembled WGS sequence"/>
</dbReference>
<accession>A0ABS4YFF7</accession>
<name>A0ABS4YFF7_9MICO</name>
<keyword evidence="3" id="KW-1185">Reference proteome</keyword>
<sequence length="67" mass="7367">MSQATEFYYNLATKTVEEGRQSPATELMGPYDSREAAQHALSIAEGRNEQWDEADADWNGAAGDEKG</sequence>
<feature type="region of interest" description="Disordered" evidence="1">
    <location>
        <begin position="46"/>
        <end position="67"/>
    </location>
</feature>
<evidence type="ECO:0000313" key="3">
    <source>
        <dbReference type="Proteomes" id="UP000698222"/>
    </source>
</evidence>
<dbReference type="EMBL" id="JAGIOC010000001">
    <property type="protein sequence ID" value="MBP2407529.1"/>
    <property type="molecule type" value="Genomic_DNA"/>
</dbReference>
<organism evidence="2 3">
    <name type="scientific">Brachybacterium fresconis</name>
    <dbReference type="NCBI Taxonomy" id="173363"/>
    <lineage>
        <taxon>Bacteria</taxon>
        <taxon>Bacillati</taxon>
        <taxon>Actinomycetota</taxon>
        <taxon>Actinomycetes</taxon>
        <taxon>Micrococcales</taxon>
        <taxon>Dermabacteraceae</taxon>
        <taxon>Brachybacterium</taxon>
    </lineage>
</organism>
<evidence type="ECO:0000313" key="2">
    <source>
        <dbReference type="EMBL" id="MBP2407529.1"/>
    </source>
</evidence>
<comment type="caution">
    <text evidence="2">The sequence shown here is derived from an EMBL/GenBank/DDBJ whole genome shotgun (WGS) entry which is preliminary data.</text>
</comment>
<evidence type="ECO:0000256" key="1">
    <source>
        <dbReference type="SAM" id="MobiDB-lite"/>
    </source>
</evidence>
<dbReference type="RefSeq" id="WP_209886809.1">
    <property type="nucleotide sequence ID" value="NZ_BAAAJV010000011.1"/>
</dbReference>
<evidence type="ECO:0008006" key="4">
    <source>
        <dbReference type="Google" id="ProtNLM"/>
    </source>
</evidence>
<protein>
    <recommendedName>
        <fullName evidence="4">SPOR domain-containing protein</fullName>
    </recommendedName>
</protein>
<proteinExistence type="predicted"/>
<reference evidence="2 3" key="1">
    <citation type="submission" date="2021-03" db="EMBL/GenBank/DDBJ databases">
        <title>Sequencing the genomes of 1000 actinobacteria strains.</title>
        <authorList>
            <person name="Klenk H.-P."/>
        </authorList>
    </citation>
    <scope>NUCLEOTIDE SEQUENCE [LARGE SCALE GENOMIC DNA]</scope>
    <source>
        <strain evidence="2 3">DSM 14564</strain>
    </source>
</reference>
<gene>
    <name evidence="2" type="ORF">JOF44_000432</name>
</gene>